<evidence type="ECO:0000313" key="2">
    <source>
        <dbReference type="Proteomes" id="UP000786875"/>
    </source>
</evidence>
<protein>
    <submittedName>
        <fullName evidence="1">DUF1615 domain-containing protein</fullName>
    </submittedName>
</protein>
<dbReference type="EMBL" id="JABBFO010000004">
    <property type="protein sequence ID" value="MBT0727012.1"/>
    <property type="molecule type" value="Genomic_DNA"/>
</dbReference>
<accession>A0ABS5T3T6</accession>
<organism evidence="1 2">
    <name type="scientific">Rosenbergiella australiborealis</name>
    <dbReference type="NCBI Taxonomy" id="1544696"/>
    <lineage>
        <taxon>Bacteria</taxon>
        <taxon>Pseudomonadati</taxon>
        <taxon>Pseudomonadota</taxon>
        <taxon>Gammaproteobacteria</taxon>
        <taxon>Enterobacterales</taxon>
        <taxon>Erwiniaceae</taxon>
        <taxon>Rosenbergiella</taxon>
    </lineage>
</organism>
<evidence type="ECO:0000313" key="1">
    <source>
        <dbReference type="EMBL" id="MBT0727012.1"/>
    </source>
</evidence>
<dbReference type="InterPro" id="IPR011673">
    <property type="entry name" value="DUF1615"/>
</dbReference>
<reference evidence="1 2" key="1">
    <citation type="submission" date="2020-04" db="EMBL/GenBank/DDBJ databases">
        <title>Genome sequencing of Rosenbergiella species.</title>
        <authorList>
            <person name="Alvarez-Perez S."/>
            <person name="Lievens B."/>
        </authorList>
    </citation>
    <scope>NUCLEOTIDE SEQUENCE [LARGE SCALE GENOMIC DNA]</scope>
    <source>
        <strain evidence="1 2">CdVSA20.1</strain>
    </source>
</reference>
<dbReference type="Pfam" id="PF07759">
    <property type="entry name" value="DUF1615"/>
    <property type="match status" value="1"/>
</dbReference>
<dbReference type="RefSeq" id="WP_241622256.1">
    <property type="nucleotide sequence ID" value="NZ_JABBFO010000004.1"/>
</dbReference>
<sequence>MGVLLTSCSAPSPTPAPRPKVAVTTQIKQLLPATVSNKTAWSEDIYQAFTHQKLETSVSNLCSVIAIAGQESNFNADAPVAGLPHIAWQEIDRRAAALHIPAFVVRTALSVTSPTGKSYAERLDHVRSERELSDIYDDLINTVPLGQQLLGRFNPIHTGGPMQVSIAFAEQHAENYPYKKGNSIRKEVLSQRGGVYFGALHLLGYPANYTVPLYRFADYNAGWYASRNAAFQAAVAYLSGVPLVLDGDLINYQDDKPSQTELAIRSIGFTLQLSQQNIHQQLMLGQSIAFEQSPLWKQVFAAADKKRGQRWPHERLPGITLQSPKISRNLTTAWFAQRVNQRYQNCLLQSRRE</sequence>
<keyword evidence="2" id="KW-1185">Reference proteome</keyword>
<gene>
    <name evidence="1" type="ORF">HGT73_06360</name>
</gene>
<name>A0ABS5T3T6_9GAMM</name>
<proteinExistence type="predicted"/>
<dbReference type="Proteomes" id="UP000786875">
    <property type="component" value="Unassembled WGS sequence"/>
</dbReference>
<comment type="caution">
    <text evidence="1">The sequence shown here is derived from an EMBL/GenBank/DDBJ whole genome shotgun (WGS) entry which is preliminary data.</text>
</comment>